<evidence type="ECO:0000256" key="6">
    <source>
        <dbReference type="ARBA" id="ARBA00022695"/>
    </source>
</evidence>
<evidence type="ECO:0000256" key="3">
    <source>
        <dbReference type="ARBA" id="ARBA00021035"/>
    </source>
</evidence>
<dbReference type="Pfam" id="PF00712">
    <property type="entry name" value="DNA_pol3_beta"/>
    <property type="match status" value="1"/>
</dbReference>
<dbReference type="Gene3D" id="3.70.10.10">
    <property type="match status" value="1"/>
</dbReference>
<keyword evidence="8 10" id="KW-0239">DNA-directed DNA polymerase</keyword>
<dbReference type="Gene3D" id="3.10.150.10">
    <property type="entry name" value="DNA Polymerase III, subunit A, domain 2"/>
    <property type="match status" value="1"/>
</dbReference>
<evidence type="ECO:0000313" key="15">
    <source>
        <dbReference type="Proteomes" id="UP000069697"/>
    </source>
</evidence>
<comment type="caution">
    <text evidence="14">The sequence shown here is derived from an EMBL/GenBank/DDBJ whole genome shotgun (WGS) entry which is preliminary data.</text>
</comment>
<evidence type="ECO:0000259" key="12">
    <source>
        <dbReference type="Pfam" id="PF02767"/>
    </source>
</evidence>
<accession>A0A100VMH7</accession>
<evidence type="ECO:0000256" key="4">
    <source>
        <dbReference type="ARBA" id="ARBA00022490"/>
    </source>
</evidence>
<dbReference type="GO" id="GO:0003887">
    <property type="term" value="F:DNA-directed DNA polymerase activity"/>
    <property type="evidence" value="ECO:0007669"/>
    <property type="project" value="UniProtKB-UniRule"/>
</dbReference>
<evidence type="ECO:0000256" key="9">
    <source>
        <dbReference type="ARBA" id="ARBA00023125"/>
    </source>
</evidence>
<dbReference type="GO" id="GO:0009360">
    <property type="term" value="C:DNA polymerase III complex"/>
    <property type="evidence" value="ECO:0007669"/>
    <property type="project" value="InterPro"/>
</dbReference>
<dbReference type="InterPro" id="IPR046938">
    <property type="entry name" value="DNA_clamp_sf"/>
</dbReference>
<keyword evidence="9" id="KW-0238">DNA-binding</keyword>
<keyword evidence="6 10" id="KW-0548">Nucleotidyltransferase</keyword>
<comment type="subunit">
    <text evidence="10">Forms a ring-shaped head-to-tail homodimer around DNA.</text>
</comment>
<evidence type="ECO:0000256" key="5">
    <source>
        <dbReference type="ARBA" id="ARBA00022679"/>
    </source>
</evidence>
<keyword evidence="5 10" id="KW-0808">Transferase</keyword>
<dbReference type="InterPro" id="IPR022637">
    <property type="entry name" value="DNA_polIII_beta_cen"/>
</dbReference>
<dbReference type="InterPro" id="IPR001001">
    <property type="entry name" value="DNA_polIII_beta"/>
</dbReference>
<dbReference type="GO" id="GO:0008408">
    <property type="term" value="F:3'-5' exonuclease activity"/>
    <property type="evidence" value="ECO:0007669"/>
    <property type="project" value="InterPro"/>
</dbReference>
<dbReference type="Pfam" id="PF02768">
    <property type="entry name" value="DNA_pol3_beta_3"/>
    <property type="match status" value="1"/>
</dbReference>
<dbReference type="CDD" id="cd00140">
    <property type="entry name" value="beta_clamp"/>
    <property type="match status" value="1"/>
</dbReference>
<evidence type="ECO:0000256" key="2">
    <source>
        <dbReference type="ARBA" id="ARBA00010752"/>
    </source>
</evidence>
<dbReference type="PANTHER" id="PTHR30478">
    <property type="entry name" value="DNA POLYMERASE III SUBUNIT BETA"/>
    <property type="match status" value="1"/>
</dbReference>
<organism evidence="14 15">
    <name type="scientific">Paenibacillus amylolyticus</name>
    <dbReference type="NCBI Taxonomy" id="1451"/>
    <lineage>
        <taxon>Bacteria</taxon>
        <taxon>Bacillati</taxon>
        <taxon>Bacillota</taxon>
        <taxon>Bacilli</taxon>
        <taxon>Bacillales</taxon>
        <taxon>Paenibacillaceae</taxon>
        <taxon>Paenibacillus</taxon>
    </lineage>
</organism>
<dbReference type="Proteomes" id="UP000069697">
    <property type="component" value="Unassembled WGS sequence"/>
</dbReference>
<dbReference type="RefSeq" id="WP_062834984.1">
    <property type="nucleotide sequence ID" value="NZ_BCNV01000001.1"/>
</dbReference>
<reference evidence="14 15" key="1">
    <citation type="journal article" date="2016" name="Genome Announc.">
        <title>Draft Genome Sequence of Paenibacillus amylolyticus Heshi-A3, Isolated from Fermented Rice Bran in a Japanese Fermented Seafood Dish.</title>
        <authorList>
            <person name="Akuzawa S."/>
            <person name="Nagaoka J."/>
            <person name="Kanekatsu M."/>
            <person name="Kubota E."/>
            <person name="Ohtake R."/>
            <person name="Suzuki T."/>
            <person name="Kanesaki Y."/>
        </authorList>
    </citation>
    <scope>NUCLEOTIDE SEQUENCE [LARGE SCALE GENOMIC DNA]</scope>
    <source>
        <strain evidence="14 15">Heshi-A3</strain>
    </source>
</reference>
<evidence type="ECO:0000259" key="11">
    <source>
        <dbReference type="Pfam" id="PF00712"/>
    </source>
</evidence>
<evidence type="ECO:0000256" key="10">
    <source>
        <dbReference type="PIRNR" id="PIRNR000804"/>
    </source>
</evidence>
<dbReference type="PANTHER" id="PTHR30478:SF0">
    <property type="entry name" value="BETA SLIDING CLAMP"/>
    <property type="match status" value="1"/>
</dbReference>
<dbReference type="SUPFAM" id="SSF55979">
    <property type="entry name" value="DNA clamp"/>
    <property type="match status" value="3"/>
</dbReference>
<evidence type="ECO:0000256" key="1">
    <source>
        <dbReference type="ARBA" id="ARBA00004496"/>
    </source>
</evidence>
<dbReference type="GO" id="GO:0003677">
    <property type="term" value="F:DNA binding"/>
    <property type="evidence" value="ECO:0007669"/>
    <property type="project" value="UniProtKB-UniRule"/>
</dbReference>
<dbReference type="InterPro" id="IPR022634">
    <property type="entry name" value="DNA_polIII_beta_N"/>
</dbReference>
<dbReference type="GO" id="GO:0005737">
    <property type="term" value="C:cytoplasm"/>
    <property type="evidence" value="ECO:0007669"/>
    <property type="project" value="UniProtKB-SubCell"/>
</dbReference>
<dbReference type="SMART" id="SM00480">
    <property type="entry name" value="POL3Bc"/>
    <property type="match status" value="1"/>
</dbReference>
<dbReference type="PIRSF" id="PIRSF000804">
    <property type="entry name" value="DNA_pol_III_b"/>
    <property type="match status" value="1"/>
</dbReference>
<protein>
    <recommendedName>
        <fullName evidence="3 10">Beta sliding clamp</fullName>
    </recommendedName>
</protein>
<proteinExistence type="inferred from homology"/>
<dbReference type="InterPro" id="IPR022635">
    <property type="entry name" value="DNA_polIII_beta_C"/>
</dbReference>
<dbReference type="GO" id="GO:0006271">
    <property type="term" value="P:DNA strand elongation involved in DNA replication"/>
    <property type="evidence" value="ECO:0007669"/>
    <property type="project" value="TreeGrafter"/>
</dbReference>
<dbReference type="Pfam" id="PF02767">
    <property type="entry name" value="DNA_pol3_beta_2"/>
    <property type="match status" value="1"/>
</dbReference>
<feature type="domain" description="DNA polymerase III beta sliding clamp central" evidence="12">
    <location>
        <begin position="131"/>
        <end position="247"/>
    </location>
</feature>
<comment type="subcellular location">
    <subcellularLocation>
        <location evidence="1 10">Cytoplasm</location>
    </subcellularLocation>
</comment>
<keyword evidence="7 10" id="KW-0235">DNA replication</keyword>
<feature type="domain" description="DNA polymerase III beta sliding clamp N-terminal" evidence="11">
    <location>
        <begin position="1"/>
        <end position="118"/>
    </location>
</feature>
<comment type="function">
    <text evidence="10">Confers DNA tethering and processivity to DNA polymerases and other proteins. Acts as a clamp, forming a ring around DNA (a reaction catalyzed by the clamp-loading complex) which diffuses in an ATP-independent manner freely and bidirectionally along dsDNA. Initially characterized for its ability to contact the catalytic subunit of DNA polymerase III (Pol III), a complex, multichain enzyme responsible for most of the replicative synthesis in bacteria; Pol III exhibits 3'-5' exonuclease proofreading activity. The beta chain is required for initiation of replication as well as for processivity of DNA replication.</text>
</comment>
<dbReference type="EMBL" id="BCNV01000001">
    <property type="protein sequence ID" value="GAS82436.1"/>
    <property type="molecule type" value="Genomic_DNA"/>
</dbReference>
<evidence type="ECO:0000256" key="8">
    <source>
        <dbReference type="ARBA" id="ARBA00022932"/>
    </source>
</evidence>
<gene>
    <name evidence="14" type="ORF">PAHA3_2510</name>
</gene>
<keyword evidence="4 10" id="KW-0963">Cytoplasm</keyword>
<evidence type="ECO:0000313" key="14">
    <source>
        <dbReference type="EMBL" id="GAS82436.1"/>
    </source>
</evidence>
<comment type="similarity">
    <text evidence="2 10">Belongs to the beta sliding clamp family.</text>
</comment>
<feature type="domain" description="DNA polymerase III beta sliding clamp C-terminal" evidence="13">
    <location>
        <begin position="255"/>
        <end position="372"/>
    </location>
</feature>
<reference evidence="15" key="2">
    <citation type="submission" date="2016-01" db="EMBL/GenBank/DDBJ databases">
        <title>Draft Genome Sequence of Paenibacillus amylolyticus Heshi-A3 that Was Isolated from Fermented Rice Bran with Aging Salted Mackerel, Which Was Named Heshiko as Traditional Fermented Seafood in Japan.</title>
        <authorList>
            <person name="Akuzawa S."/>
            <person name="Nakagawa J."/>
            <person name="Kanekatsu T."/>
            <person name="Kubota E."/>
            <person name="Ohtake R."/>
            <person name="Suzuki T."/>
            <person name="Kanesaki Y."/>
        </authorList>
    </citation>
    <scope>NUCLEOTIDE SEQUENCE [LARGE SCALE GENOMIC DNA]</scope>
    <source>
        <strain evidence="15">Heshi-A3</strain>
    </source>
</reference>
<dbReference type="AlphaFoldDB" id="A0A100VMH7"/>
<sequence length="376" mass="41496">MKIFVDSELLAEALEDASKAIASKNIMPILDCFLIEAGADGIKVTGTDTRTTIQSYIFSEHVQVDSPGQIALPKLSLEVIKKLNGDVSIEKQGNNVIIISRKKEIDMGVFDTEEFPRVPDIDDSELFETTGKELKRLFRKATYAADPTGKNAAILAGAHVYINNGVFGIEATDRHRLAKTEQRTEVGNLGGAVIEAKALGELQKIILDKDNLEFGFSKSFTGEVVYVFARTDRFTFYSRVLEGAFPDVSRMSIVPDGVTEVIVDKGEILSCLDLVYTLAKEEKHNQVVISITENEVSIRGKGRESGKANESIVPVLFKGENFAVALNSKYFIDAIKALEGDKVTLVFPGKLKPIYILDESDERSLHIVLPYRTEEV</sequence>
<dbReference type="NCBIfam" id="TIGR00663">
    <property type="entry name" value="dnan"/>
    <property type="match status" value="1"/>
</dbReference>
<name>A0A100VMH7_PAEAM</name>
<evidence type="ECO:0000259" key="13">
    <source>
        <dbReference type="Pfam" id="PF02768"/>
    </source>
</evidence>
<evidence type="ECO:0000256" key="7">
    <source>
        <dbReference type="ARBA" id="ARBA00022705"/>
    </source>
</evidence>